<keyword evidence="7" id="KW-0472">Membrane</keyword>
<evidence type="ECO:0000256" key="7">
    <source>
        <dbReference type="ARBA" id="ARBA00023136"/>
    </source>
</evidence>
<name>A0A5C1ECM5_9RHOO</name>
<dbReference type="GO" id="GO:0008320">
    <property type="term" value="F:protein transmembrane transporter activity"/>
    <property type="evidence" value="ECO:0007669"/>
    <property type="project" value="TreeGrafter"/>
</dbReference>
<dbReference type="PROSITE" id="PS51779">
    <property type="entry name" value="POTRA"/>
    <property type="match status" value="1"/>
</dbReference>
<dbReference type="PANTHER" id="PTHR34597">
    <property type="entry name" value="SLR1661 PROTEIN"/>
    <property type="match status" value="1"/>
</dbReference>
<dbReference type="Pfam" id="PF08479">
    <property type="entry name" value="POTRA_2"/>
    <property type="match status" value="1"/>
</dbReference>
<feature type="region of interest" description="Disordered" evidence="9">
    <location>
        <begin position="49"/>
        <end position="72"/>
    </location>
</feature>
<evidence type="ECO:0000313" key="13">
    <source>
        <dbReference type="Proteomes" id="UP000323671"/>
    </source>
</evidence>
<feature type="chain" id="PRO_5022737001" evidence="10">
    <location>
        <begin position="31"/>
        <end position="581"/>
    </location>
</feature>
<comment type="similarity">
    <text evidence="2">Belongs to the TPS (TC 1.B.20) family.</text>
</comment>
<evidence type="ECO:0000256" key="10">
    <source>
        <dbReference type="SAM" id="SignalP"/>
    </source>
</evidence>
<evidence type="ECO:0000256" key="4">
    <source>
        <dbReference type="ARBA" id="ARBA00022452"/>
    </source>
</evidence>
<dbReference type="RefSeq" id="WP_187775259.1">
    <property type="nucleotide sequence ID" value="NZ_CP022579.1"/>
</dbReference>
<dbReference type="InterPro" id="IPR034746">
    <property type="entry name" value="POTRA"/>
</dbReference>
<dbReference type="GO" id="GO:0046819">
    <property type="term" value="P:protein secretion by the type V secretion system"/>
    <property type="evidence" value="ECO:0007669"/>
    <property type="project" value="TreeGrafter"/>
</dbReference>
<gene>
    <name evidence="12" type="primary">fhaC</name>
    <name evidence="12" type="ORF">OTERR_28930</name>
</gene>
<accession>A0A5C1ECM5</accession>
<keyword evidence="10" id="KW-0732">Signal</keyword>
<dbReference type="Pfam" id="PF03865">
    <property type="entry name" value="ShlB"/>
    <property type="match status" value="1"/>
</dbReference>
<organism evidence="12 13">
    <name type="scientific">Oryzomicrobium terrae</name>
    <dbReference type="NCBI Taxonomy" id="1735038"/>
    <lineage>
        <taxon>Bacteria</taxon>
        <taxon>Pseudomonadati</taxon>
        <taxon>Pseudomonadota</taxon>
        <taxon>Betaproteobacteria</taxon>
        <taxon>Rhodocyclales</taxon>
        <taxon>Rhodocyclaceae</taxon>
        <taxon>Oryzomicrobium</taxon>
    </lineage>
</organism>
<dbReference type="Proteomes" id="UP000323671">
    <property type="component" value="Chromosome"/>
</dbReference>
<keyword evidence="13" id="KW-1185">Reference proteome</keyword>
<evidence type="ECO:0000259" key="11">
    <source>
        <dbReference type="PROSITE" id="PS51779"/>
    </source>
</evidence>
<evidence type="ECO:0000256" key="1">
    <source>
        <dbReference type="ARBA" id="ARBA00004442"/>
    </source>
</evidence>
<dbReference type="EMBL" id="CP022579">
    <property type="protein sequence ID" value="QEL66369.1"/>
    <property type="molecule type" value="Genomic_DNA"/>
</dbReference>
<evidence type="ECO:0000256" key="8">
    <source>
        <dbReference type="ARBA" id="ARBA00023237"/>
    </source>
</evidence>
<evidence type="ECO:0000313" key="12">
    <source>
        <dbReference type="EMBL" id="QEL66369.1"/>
    </source>
</evidence>
<comment type="subcellular location">
    <subcellularLocation>
        <location evidence="1">Cell outer membrane</location>
    </subcellularLocation>
</comment>
<keyword evidence="3" id="KW-0813">Transport</keyword>
<sequence>MKRTNSGQRQHVPCAPATLLALLLGLPALAAQAQTPPDAGSLLRESERNLQAPRPAERPAATPAARPMAEDAKATRVSVKRIVIDGATLIPAAELDPLVADRIGQSLTLAELEQAAQRIAAYYRERGWYVRVYLPRQDVTDGIIHIQVLEGRYSGSHLDNKGRRANGTYAQGVVTRRLVEGEPLSAADLERGLLLANDLPGIRATGLLEAGQAQGDTRLNLIVDDTPLVSGDIGINNHGVKSTGTNQVVGGLALNNLTGIGDQLALRALAAEDIYSGLLRYSLPLGQDGLRLAAHASTLGYRLGGRYKPLKAEGSAFTSGLTLSYPLIRQSDRNLNVSAGYEHRSYDDDMLNAALRRHRINAFTLGLSGDQRDGFLNGGVSWGNLQLTQGTLDIRNIANDKALDAAGPRSNGNYSKLAFWANRLQSLGNGGWQVLAALSGQFADSNLSSSERFTLGGPTQVRAYPVNEASGDEGLLFKLELQRELGNGWQAIAFYDAGRIRQHKNTWAGWQGGGKQPNEYGLSGVGVGANWRGQGSLSGWLLAASVAVPLGNNPGRDASAHNNDGSSTSSPRLWLNLSRVF</sequence>
<evidence type="ECO:0000256" key="6">
    <source>
        <dbReference type="ARBA" id="ARBA00022927"/>
    </source>
</evidence>
<feature type="domain" description="POTRA" evidence="11">
    <location>
        <begin position="77"/>
        <end position="151"/>
    </location>
</feature>
<evidence type="ECO:0000256" key="5">
    <source>
        <dbReference type="ARBA" id="ARBA00022692"/>
    </source>
</evidence>
<dbReference type="InterPro" id="IPR051544">
    <property type="entry name" value="TPS_OM_transporter"/>
</dbReference>
<dbReference type="Gene3D" id="3.10.20.310">
    <property type="entry name" value="membrane protein fhac"/>
    <property type="match status" value="1"/>
</dbReference>
<keyword evidence="6" id="KW-0653">Protein transport</keyword>
<protein>
    <submittedName>
        <fullName evidence="12">Hemolysin activation/secretion protein</fullName>
    </submittedName>
</protein>
<evidence type="ECO:0000256" key="9">
    <source>
        <dbReference type="SAM" id="MobiDB-lite"/>
    </source>
</evidence>
<dbReference type="InterPro" id="IPR005565">
    <property type="entry name" value="Hemolysn_activator_HlyB_C"/>
</dbReference>
<keyword evidence="8" id="KW-0998">Cell outer membrane</keyword>
<proteinExistence type="inferred from homology"/>
<feature type="signal peptide" evidence="10">
    <location>
        <begin position="1"/>
        <end position="30"/>
    </location>
</feature>
<reference evidence="12 13" key="1">
    <citation type="submission" date="2017-07" db="EMBL/GenBank/DDBJ databases">
        <title>Complete genome sequence of Oryzomicrobium terrae TPP412.</title>
        <authorList>
            <person name="Chiu L.-W."/>
            <person name="Lo K.-J."/>
            <person name="Tsai Y.-M."/>
            <person name="Lin S.-S."/>
            <person name="Kuo C.-H."/>
            <person name="Liu C.-T."/>
        </authorList>
    </citation>
    <scope>NUCLEOTIDE SEQUENCE [LARGE SCALE GENOMIC DNA]</scope>
    <source>
        <strain evidence="12 13">TPP412</strain>
    </source>
</reference>
<dbReference type="PANTHER" id="PTHR34597:SF1">
    <property type="entry name" value="HEME_HEMOPEXIN TRANSPORTER PROTEIN HUXB"/>
    <property type="match status" value="1"/>
</dbReference>
<dbReference type="KEGG" id="otr:OTERR_28930"/>
<feature type="compositionally biased region" description="Low complexity" evidence="9">
    <location>
        <begin position="52"/>
        <end position="67"/>
    </location>
</feature>
<dbReference type="AlphaFoldDB" id="A0A5C1ECM5"/>
<keyword evidence="5" id="KW-0812">Transmembrane</keyword>
<dbReference type="Gene3D" id="2.40.160.50">
    <property type="entry name" value="membrane protein fhac: a member of the omp85/tpsb transporter family"/>
    <property type="match status" value="1"/>
</dbReference>
<keyword evidence="4" id="KW-1134">Transmembrane beta strand</keyword>
<dbReference type="GO" id="GO:0009279">
    <property type="term" value="C:cell outer membrane"/>
    <property type="evidence" value="ECO:0007669"/>
    <property type="project" value="UniProtKB-SubCell"/>
</dbReference>
<dbReference type="InterPro" id="IPR013686">
    <property type="entry name" value="Polypept-transport_assoc_ShlB"/>
</dbReference>
<dbReference type="GO" id="GO:0098046">
    <property type="term" value="C:type V protein secretion system complex"/>
    <property type="evidence" value="ECO:0007669"/>
    <property type="project" value="TreeGrafter"/>
</dbReference>
<evidence type="ECO:0000256" key="3">
    <source>
        <dbReference type="ARBA" id="ARBA00022448"/>
    </source>
</evidence>
<evidence type="ECO:0000256" key="2">
    <source>
        <dbReference type="ARBA" id="ARBA00009055"/>
    </source>
</evidence>